<proteinExistence type="predicted"/>
<reference evidence="3" key="1">
    <citation type="submission" date="2017-02" db="UniProtKB">
        <authorList>
            <consortium name="WormBaseParasite"/>
        </authorList>
    </citation>
    <scope>IDENTIFICATION</scope>
</reference>
<accession>A0A0R3PL59</accession>
<protein>
    <submittedName>
        <fullName evidence="3">PINc domain-containing protein</fullName>
    </submittedName>
</protein>
<reference evidence="1 2" key="2">
    <citation type="submission" date="2018-11" db="EMBL/GenBank/DDBJ databases">
        <authorList>
            <consortium name="Pathogen Informatics"/>
        </authorList>
    </citation>
    <scope>NUCLEOTIDE SEQUENCE [LARGE SCALE GENOMIC DNA]</scope>
    <source>
        <strain evidence="1 2">Costa Rica</strain>
    </source>
</reference>
<gene>
    <name evidence="1" type="ORF">ACOC_LOCUS5451</name>
</gene>
<name>A0A0R3PL59_ANGCS</name>
<sequence length="179" mass="20557">MASLDIKIVSRETELVSECAYGKGVRKRNWSALIGWKWCPIRMLIKCVDLATSTTALCSLWSPGTVFVLKQIKTDMRWLEITGANSNTARNLVSVPTSYRVFRKLPLGLTACRTSLREARRYNAADVPDLLADAFLMAVERVTALYRFDTYHLYLQRFPWDYILVRPLPITSVNRFTQM</sequence>
<dbReference type="WBParaSite" id="ACOC_0000545001-mRNA-1">
    <property type="protein sequence ID" value="ACOC_0000545001-mRNA-1"/>
    <property type="gene ID" value="ACOC_0000545001"/>
</dbReference>
<evidence type="ECO:0000313" key="1">
    <source>
        <dbReference type="EMBL" id="VDM57036.1"/>
    </source>
</evidence>
<keyword evidence="2" id="KW-1185">Reference proteome</keyword>
<evidence type="ECO:0000313" key="2">
    <source>
        <dbReference type="Proteomes" id="UP000267027"/>
    </source>
</evidence>
<dbReference type="Proteomes" id="UP000267027">
    <property type="component" value="Unassembled WGS sequence"/>
</dbReference>
<dbReference type="EMBL" id="UYYA01003872">
    <property type="protein sequence ID" value="VDM57036.1"/>
    <property type="molecule type" value="Genomic_DNA"/>
</dbReference>
<evidence type="ECO:0000313" key="3">
    <source>
        <dbReference type="WBParaSite" id="ACOC_0000545001-mRNA-1"/>
    </source>
</evidence>
<organism evidence="3">
    <name type="scientific">Angiostrongylus costaricensis</name>
    <name type="common">Nematode worm</name>
    <dbReference type="NCBI Taxonomy" id="334426"/>
    <lineage>
        <taxon>Eukaryota</taxon>
        <taxon>Metazoa</taxon>
        <taxon>Ecdysozoa</taxon>
        <taxon>Nematoda</taxon>
        <taxon>Chromadorea</taxon>
        <taxon>Rhabditida</taxon>
        <taxon>Rhabditina</taxon>
        <taxon>Rhabditomorpha</taxon>
        <taxon>Strongyloidea</taxon>
        <taxon>Metastrongylidae</taxon>
        <taxon>Angiostrongylus</taxon>
    </lineage>
</organism>
<dbReference type="AlphaFoldDB" id="A0A0R3PL59"/>